<evidence type="ECO:0000313" key="12">
    <source>
        <dbReference type="Proteomes" id="UP001566331"/>
    </source>
</evidence>
<evidence type="ECO:0000256" key="5">
    <source>
        <dbReference type="ARBA" id="ARBA00022679"/>
    </source>
</evidence>
<evidence type="ECO:0000259" key="10">
    <source>
        <dbReference type="Pfam" id="PF02911"/>
    </source>
</evidence>
<comment type="caution">
    <text evidence="11">The sequence shown here is derived from an EMBL/GenBank/DDBJ whole genome shotgun (WGS) entry which is preliminary data.</text>
</comment>
<keyword evidence="6 8" id="KW-0648">Protein biosynthesis</keyword>
<organism evidence="11 12">
    <name type="scientific">Luteimonas salinilitoris</name>
    <dbReference type="NCBI Taxonomy" id="3237697"/>
    <lineage>
        <taxon>Bacteria</taxon>
        <taxon>Pseudomonadati</taxon>
        <taxon>Pseudomonadota</taxon>
        <taxon>Gammaproteobacteria</taxon>
        <taxon>Lysobacterales</taxon>
        <taxon>Lysobacteraceae</taxon>
        <taxon>Luteimonas</taxon>
    </lineage>
</organism>
<dbReference type="NCBIfam" id="TIGR00460">
    <property type="entry name" value="fmt"/>
    <property type="match status" value="1"/>
</dbReference>
<dbReference type="InterPro" id="IPR005794">
    <property type="entry name" value="Fmt"/>
</dbReference>
<accession>A0ABV4HWU5</accession>
<dbReference type="Pfam" id="PF00551">
    <property type="entry name" value="Formyl_trans_N"/>
    <property type="match status" value="1"/>
</dbReference>
<dbReference type="GO" id="GO:0004479">
    <property type="term" value="F:methionyl-tRNA formyltransferase activity"/>
    <property type="evidence" value="ECO:0007669"/>
    <property type="project" value="UniProtKB-EC"/>
</dbReference>
<dbReference type="HAMAP" id="MF_00182">
    <property type="entry name" value="Formyl_trans"/>
    <property type="match status" value="1"/>
</dbReference>
<dbReference type="Gene3D" id="3.40.50.170">
    <property type="entry name" value="Formyl transferase, N-terminal domain"/>
    <property type="match status" value="1"/>
</dbReference>
<feature type="domain" description="Formyl transferase N-terminal" evidence="9">
    <location>
        <begin position="2"/>
        <end position="176"/>
    </location>
</feature>
<evidence type="ECO:0000256" key="4">
    <source>
        <dbReference type="ARBA" id="ARBA00016014"/>
    </source>
</evidence>
<dbReference type="Proteomes" id="UP001566331">
    <property type="component" value="Unassembled WGS sequence"/>
</dbReference>
<dbReference type="InterPro" id="IPR041711">
    <property type="entry name" value="Met-tRNA-FMT_N"/>
</dbReference>
<protein>
    <recommendedName>
        <fullName evidence="4 8">Methionyl-tRNA formyltransferase</fullName>
        <ecNumber evidence="3 8">2.1.2.9</ecNumber>
    </recommendedName>
</protein>
<dbReference type="InterPro" id="IPR044135">
    <property type="entry name" value="Met-tRNA-FMT_C"/>
</dbReference>
<dbReference type="PANTHER" id="PTHR11138:SF5">
    <property type="entry name" value="METHIONYL-TRNA FORMYLTRANSFERASE, MITOCHONDRIAL"/>
    <property type="match status" value="1"/>
</dbReference>
<evidence type="ECO:0000313" key="11">
    <source>
        <dbReference type="EMBL" id="MEZ0475835.1"/>
    </source>
</evidence>
<dbReference type="RefSeq" id="WP_370565310.1">
    <property type="nucleotide sequence ID" value="NZ_JBFWIB010000015.1"/>
</dbReference>
<proteinExistence type="inferred from homology"/>
<evidence type="ECO:0000256" key="2">
    <source>
        <dbReference type="ARBA" id="ARBA00010699"/>
    </source>
</evidence>
<dbReference type="SUPFAM" id="SSF53328">
    <property type="entry name" value="Formyltransferase"/>
    <property type="match status" value="1"/>
</dbReference>
<evidence type="ECO:0000256" key="3">
    <source>
        <dbReference type="ARBA" id="ARBA00012261"/>
    </source>
</evidence>
<evidence type="ECO:0000256" key="8">
    <source>
        <dbReference type="HAMAP-Rule" id="MF_00182"/>
    </source>
</evidence>
<dbReference type="CDD" id="cd08704">
    <property type="entry name" value="Met_tRNA_FMT_C"/>
    <property type="match status" value="1"/>
</dbReference>
<gene>
    <name evidence="8 11" type="primary">fmt</name>
    <name evidence="11" type="ORF">AB6713_14620</name>
</gene>
<name>A0ABV4HWU5_9GAMM</name>
<feature type="domain" description="Formyl transferase C-terminal" evidence="10">
    <location>
        <begin position="203"/>
        <end position="300"/>
    </location>
</feature>
<keyword evidence="12" id="KW-1185">Reference proteome</keyword>
<dbReference type="Gene3D" id="3.10.25.10">
    <property type="entry name" value="Formyl transferase, C-terminal domain"/>
    <property type="match status" value="1"/>
</dbReference>
<dbReference type="Pfam" id="PF02911">
    <property type="entry name" value="Formyl_trans_C"/>
    <property type="match status" value="1"/>
</dbReference>
<evidence type="ECO:0000256" key="1">
    <source>
        <dbReference type="ARBA" id="ARBA00002606"/>
    </source>
</evidence>
<sequence length="307" mass="32576">MKIVFAGTPEFAVPSLRAAAGKAEIVAVYTQPDRPAGRGRALTPSPVKREALARGFEVRQPETLRTAAAREALRALEPDLMVVVAYGLLLPQGILDIPRDGCWNVHASLLPRWRGAAPVQRAIEAGDTETGVCLMQMERGLDTGPVLLSQTLAIGEHETGGQLHDRLAELGAQVLADGLGLLRAGIRPVAKPQPEAGATYARKLDKAEARLDWSQPAQALANRVRAFNPWPMAEAEVAGERLRIHAAVALPAQHQAPPGTVLAAGRDGIDVACGDGALRIRTLQRAGGKAITAADYLNARRDLAAAR</sequence>
<keyword evidence="5 8" id="KW-0808">Transferase</keyword>
<dbReference type="InterPro" id="IPR005793">
    <property type="entry name" value="Formyl_trans_C"/>
</dbReference>
<comment type="similarity">
    <text evidence="2 8">Belongs to the Fmt family.</text>
</comment>
<comment type="catalytic activity">
    <reaction evidence="7 8">
        <text>L-methionyl-tRNA(fMet) + (6R)-10-formyltetrahydrofolate = N-formyl-L-methionyl-tRNA(fMet) + (6S)-5,6,7,8-tetrahydrofolate + H(+)</text>
        <dbReference type="Rhea" id="RHEA:24380"/>
        <dbReference type="Rhea" id="RHEA-COMP:9952"/>
        <dbReference type="Rhea" id="RHEA-COMP:9953"/>
        <dbReference type="ChEBI" id="CHEBI:15378"/>
        <dbReference type="ChEBI" id="CHEBI:57453"/>
        <dbReference type="ChEBI" id="CHEBI:78530"/>
        <dbReference type="ChEBI" id="CHEBI:78844"/>
        <dbReference type="ChEBI" id="CHEBI:195366"/>
        <dbReference type="EC" id="2.1.2.9"/>
    </reaction>
</comment>
<dbReference type="InterPro" id="IPR011034">
    <property type="entry name" value="Formyl_transferase-like_C_sf"/>
</dbReference>
<feature type="binding site" evidence="8">
    <location>
        <begin position="108"/>
        <end position="111"/>
    </location>
    <ligand>
        <name>(6S)-5,6,7,8-tetrahydrofolate</name>
        <dbReference type="ChEBI" id="CHEBI:57453"/>
    </ligand>
</feature>
<dbReference type="InterPro" id="IPR002376">
    <property type="entry name" value="Formyl_transf_N"/>
</dbReference>
<dbReference type="EMBL" id="JBFWIC010000022">
    <property type="protein sequence ID" value="MEZ0475835.1"/>
    <property type="molecule type" value="Genomic_DNA"/>
</dbReference>
<dbReference type="PANTHER" id="PTHR11138">
    <property type="entry name" value="METHIONYL-TRNA FORMYLTRANSFERASE"/>
    <property type="match status" value="1"/>
</dbReference>
<evidence type="ECO:0000256" key="6">
    <source>
        <dbReference type="ARBA" id="ARBA00022917"/>
    </source>
</evidence>
<dbReference type="CDD" id="cd08646">
    <property type="entry name" value="FMT_core_Met-tRNA-FMT_N"/>
    <property type="match status" value="1"/>
</dbReference>
<evidence type="ECO:0000256" key="7">
    <source>
        <dbReference type="ARBA" id="ARBA00048558"/>
    </source>
</evidence>
<dbReference type="SUPFAM" id="SSF50486">
    <property type="entry name" value="FMT C-terminal domain-like"/>
    <property type="match status" value="1"/>
</dbReference>
<dbReference type="EC" id="2.1.2.9" evidence="3 8"/>
<evidence type="ECO:0000259" key="9">
    <source>
        <dbReference type="Pfam" id="PF00551"/>
    </source>
</evidence>
<reference evidence="11 12" key="1">
    <citation type="submission" date="2024-07" db="EMBL/GenBank/DDBJ databases">
        <title>Luteimonas salilacus sp. nov., isolated from the shore soil of Salt Lake in Tibet of China.</title>
        <authorList>
            <person name="Zhang X."/>
            <person name="Li A."/>
        </authorList>
    </citation>
    <scope>NUCLEOTIDE SEQUENCE [LARGE SCALE GENOMIC DNA]</scope>
    <source>
        <strain evidence="11 12">B3-2-R+30</strain>
    </source>
</reference>
<comment type="function">
    <text evidence="1 8">Attaches a formyl group to the free amino group of methionyl-tRNA(fMet). The formyl group appears to play a dual role in the initiator identity of N-formylmethionyl-tRNA by promoting its recognition by IF2 and preventing the misappropriation of this tRNA by the elongation apparatus.</text>
</comment>
<dbReference type="InterPro" id="IPR037022">
    <property type="entry name" value="Formyl_trans_C_sf"/>
</dbReference>
<dbReference type="InterPro" id="IPR036477">
    <property type="entry name" value="Formyl_transf_N_sf"/>
</dbReference>